<dbReference type="InterPro" id="IPR047777">
    <property type="entry name" value="LapA-like_RM"/>
</dbReference>
<keyword evidence="10" id="KW-1185">Reference proteome</keyword>
<dbReference type="OrthoDB" id="5649378at2"/>
<evidence type="ECO:0000256" key="3">
    <source>
        <dbReference type="ARBA" id="ARBA00022737"/>
    </source>
</evidence>
<dbReference type="Pfam" id="PF17892">
    <property type="entry name" value="Cadherin_5"/>
    <property type="match status" value="1"/>
</dbReference>
<evidence type="ECO:0000256" key="4">
    <source>
        <dbReference type="ARBA" id="ARBA00022837"/>
    </source>
</evidence>
<dbReference type="EMBL" id="AEVS01000035">
    <property type="protein sequence ID" value="EGA66643.1"/>
    <property type="molecule type" value="Genomic_DNA"/>
</dbReference>
<dbReference type="InterPro" id="IPR041690">
    <property type="entry name" value="Cadherin_5"/>
</dbReference>
<proteinExistence type="predicted"/>
<evidence type="ECO:0000313" key="10">
    <source>
        <dbReference type="Proteomes" id="UP000004371"/>
    </source>
</evidence>
<dbReference type="InterPro" id="IPR019959">
    <property type="entry name" value="T1SS-143_rpt-cont_dom"/>
</dbReference>
<dbReference type="InterPro" id="IPR019960">
    <property type="entry name" value="T1SS_VCA0849"/>
</dbReference>
<accession>E8LRP0</accession>
<evidence type="ECO:0000256" key="2">
    <source>
        <dbReference type="ARBA" id="ARBA00022656"/>
    </source>
</evidence>
<dbReference type="NCBIfam" id="NF033682">
    <property type="entry name" value="retention_LapA"/>
    <property type="match status" value="1"/>
</dbReference>
<dbReference type="GO" id="GO:0005509">
    <property type="term" value="F:calcium ion binding"/>
    <property type="evidence" value="ECO:0007669"/>
    <property type="project" value="InterPro"/>
</dbReference>
<feature type="domain" description="Cadherin" evidence="8">
    <location>
        <begin position="3483"/>
        <end position="3624"/>
    </location>
</feature>
<feature type="region of interest" description="Disordered" evidence="7">
    <location>
        <begin position="2012"/>
        <end position="2034"/>
    </location>
</feature>
<dbReference type="eggNOG" id="COG2931">
    <property type="taxonomic scope" value="Bacteria"/>
</dbReference>
<dbReference type="PRINTS" id="PR00313">
    <property type="entry name" value="CABNDNGRPT"/>
</dbReference>
<dbReference type="InterPro" id="IPR011049">
    <property type="entry name" value="Serralysin-like_metalloprot_C"/>
</dbReference>
<dbReference type="RefSeq" id="WP_006878469.1">
    <property type="nucleotide sequence ID" value="NZ_AEVS01000035.1"/>
</dbReference>
<dbReference type="InterPro" id="IPR018511">
    <property type="entry name" value="Hemolysin-typ_Ca-bd_CS"/>
</dbReference>
<comment type="subcellular location">
    <subcellularLocation>
        <location evidence="1">Membrane</location>
    </subcellularLocation>
</comment>
<dbReference type="NCBIfam" id="TIGR03661">
    <property type="entry name" value="T1SS_VCA0849"/>
    <property type="match status" value="1"/>
</dbReference>
<evidence type="ECO:0000256" key="6">
    <source>
        <dbReference type="ARBA" id="ARBA00023136"/>
    </source>
</evidence>
<comment type="caution">
    <text evidence="9">The sequence shown here is derived from an EMBL/GenBank/DDBJ whole genome shotgun (WGS) entry which is preliminary data.</text>
</comment>
<dbReference type="Proteomes" id="UP000004371">
    <property type="component" value="Unassembled WGS sequence"/>
</dbReference>
<organism evidence="9 10">
    <name type="scientific">Vibrio brasiliensis LMG 20546</name>
    <dbReference type="NCBI Taxonomy" id="945543"/>
    <lineage>
        <taxon>Bacteria</taxon>
        <taxon>Pseudomonadati</taxon>
        <taxon>Pseudomonadota</taxon>
        <taxon>Gammaproteobacteria</taxon>
        <taxon>Vibrionales</taxon>
        <taxon>Vibrionaceae</taxon>
        <taxon>Vibrio</taxon>
        <taxon>Vibrio oreintalis group</taxon>
    </lineage>
</organism>
<keyword evidence="5" id="KW-0843">Virulence</keyword>
<dbReference type="SUPFAM" id="SSF51120">
    <property type="entry name" value="beta-Roll"/>
    <property type="match status" value="1"/>
</dbReference>
<evidence type="ECO:0000313" key="9">
    <source>
        <dbReference type="EMBL" id="EGA66643.1"/>
    </source>
</evidence>
<keyword evidence="6" id="KW-0472">Membrane</keyword>
<reference evidence="9 10" key="1">
    <citation type="journal article" date="2012" name="Int. J. Syst. Evol. Microbiol.">
        <title>Vibrio caribbeanicus sp. nov., isolated from the marine sponge Scleritoderma cyanea.</title>
        <authorList>
            <person name="Hoffmann M."/>
            <person name="Monday S.R."/>
            <person name="Allard M.W."/>
            <person name="Strain E.A."/>
            <person name="Whittaker P."/>
            <person name="Naum M."/>
            <person name="McCarthy P.J."/>
            <person name="Lopez J.V."/>
            <person name="Fischer M."/>
            <person name="Brown E.W."/>
        </authorList>
    </citation>
    <scope>NUCLEOTIDE SEQUENCE [LARGE SCALE GENOMIC DNA]</scope>
    <source>
        <strain evidence="9 10">LMG 20546</strain>
    </source>
</reference>
<dbReference type="GO" id="GO:0007156">
    <property type="term" value="P:homophilic cell adhesion via plasma membrane adhesion molecules"/>
    <property type="evidence" value="ECO:0007669"/>
    <property type="project" value="InterPro"/>
</dbReference>
<dbReference type="PROSITE" id="PS00330">
    <property type="entry name" value="HEMOLYSIN_CALCIUM"/>
    <property type="match status" value="3"/>
</dbReference>
<name>E8LRP0_9VIBR</name>
<keyword evidence="3" id="KW-0677">Repeat</keyword>
<dbReference type="InterPro" id="IPR003995">
    <property type="entry name" value="RTX_toxin_determinant-A"/>
</dbReference>
<dbReference type="NCBIfam" id="TIGR03660">
    <property type="entry name" value="T1SS_rpt_143"/>
    <property type="match status" value="6"/>
</dbReference>
<dbReference type="GO" id="GO:0090729">
    <property type="term" value="F:toxin activity"/>
    <property type="evidence" value="ECO:0007669"/>
    <property type="project" value="UniProtKB-KW"/>
</dbReference>
<dbReference type="GO" id="GO:0005576">
    <property type="term" value="C:extracellular region"/>
    <property type="evidence" value="ECO:0007669"/>
    <property type="project" value="InterPro"/>
</dbReference>
<dbReference type="InterPro" id="IPR001343">
    <property type="entry name" value="Hemolysn_Ca-bd"/>
</dbReference>
<evidence type="ECO:0000259" key="8">
    <source>
        <dbReference type="PROSITE" id="PS50268"/>
    </source>
</evidence>
<gene>
    <name evidence="9" type="ORF">VIBR0546_03560</name>
</gene>
<evidence type="ECO:0000256" key="1">
    <source>
        <dbReference type="ARBA" id="ARBA00004370"/>
    </source>
</evidence>
<feature type="compositionally biased region" description="Polar residues" evidence="7">
    <location>
        <begin position="1719"/>
        <end position="1731"/>
    </location>
</feature>
<feature type="region of interest" description="Disordered" evidence="7">
    <location>
        <begin position="1698"/>
        <end position="1731"/>
    </location>
</feature>
<dbReference type="Pfam" id="PF00353">
    <property type="entry name" value="HemolysinCabind"/>
    <property type="match status" value="2"/>
</dbReference>
<evidence type="ECO:0000256" key="7">
    <source>
        <dbReference type="SAM" id="MobiDB-lite"/>
    </source>
</evidence>
<keyword evidence="4" id="KW-0106">Calcium</keyword>
<protein>
    <recommendedName>
        <fullName evidence="8">Cadherin domain-containing protein</fullName>
    </recommendedName>
</protein>
<dbReference type="GO" id="GO:0016020">
    <property type="term" value="C:membrane"/>
    <property type="evidence" value="ECO:0007669"/>
    <property type="project" value="UniProtKB-SubCell"/>
</dbReference>
<keyword evidence="2" id="KW-0800">Toxin</keyword>
<dbReference type="PROSITE" id="PS50268">
    <property type="entry name" value="CADHERIN_2"/>
    <property type="match status" value="1"/>
</dbReference>
<feature type="compositionally biased region" description="Polar residues" evidence="7">
    <location>
        <begin position="2022"/>
        <end position="2031"/>
    </location>
</feature>
<dbReference type="PRINTS" id="PR01488">
    <property type="entry name" value="RTXTOXINA"/>
</dbReference>
<dbReference type="InterPro" id="IPR002126">
    <property type="entry name" value="Cadherin-like_dom"/>
</dbReference>
<dbReference type="STRING" id="945543.VIBR0546_03560"/>
<evidence type="ECO:0000256" key="5">
    <source>
        <dbReference type="ARBA" id="ARBA00023026"/>
    </source>
</evidence>
<sequence>MDVDVLRQAAVIKEISGDVVIVSPDGKARKAEVGDTVAKNEIVITANQSTILMESPNTAFHLDSNAIATEPEVGEWGAVPIAGEVNFDLANLSDSAFGEDEFAAIQEAILAGADPTELLEATAAGGGAGSANAGFVTIDYNGAEVLASTFFETSGFASDNVTETDDEGRPLVFAAGGESISETLVEGSLSQGTYPQTTTSSVTIFAGDLPLDPTSFVPSETSLASLISELNSDITSNGQSVTFSYDAAENAIVGVLGGEEVLRIDIDTSNLGKDVVLELTTTISQPIDHVPSVGGGQVAFDNDQIVVSFEIEGKDSGGNSIRTPIDAQVTIGDGANAEFTSIDSADVYEAGLSDGSGVGATNTEFNGTLNGALGSDQVTELQIDVDAFNAAQQDSAITSQGQTIILEAVDGQPGVYSGYILLEGVRVDVLKITIGDVTNSDTSFSADYKVELLDELDQGQQGMDTIAIPLPVFAIDADNDQSQSSQLVINVGDDVQVVVDGSLTVTEPDFGATETSNEIDVISKAGADNGEVTSFTFDGKEYLLEEGKTEYSVTDGTVKISTDGQLSFIANSDLDHSASDTIKHTIVVTVTDKDGDELTSTVDVEIADGKNPVINSITAVDVFEAGLSDGSKVGDTDVTASGTIDFTTGSDEVVAMGIDVKTFNDSSTLTSGGKDVLLEEVSAGVYRGYITASDGSKVEVLTINLDQNNLGEYSVTLHQEVDHATQGQDSLAVSIPVYAVDSDNDHSANSQLVINIGDDLQVVTDGSLSVIEPDHVGTETSNQIDVITNAGADNGEVSSFTFDGNPQQIVPGQTEYSVTDGTVVITPDGKLSFIANSDVDHSSSDTVKHTIVVTVTDNDGDELTSTVNLEIKDGNNPVINSINEVDVFEAGLSDGSKVGDTDTTASGTIDFTTGSDQVVAMGVDVKAFNDSSTLTSGGKDVVLEEVFAGVYRGYITTDDGKQVDVLSITLDQNKLGEYSVTLLEEVDHSTQGQDSLTVNIPVYAVDSDNDHSANSQLVINIGDDLQVVTNGNLSVTEPDHTGTENSNQIDVITQAGADNGEVTSFTFDGTKYPLEEGKTEYPVTDGTVVITADGQLSFIANSDLDHKASDTITHTIVVSVKDQDGDELTSTVTLEIADGKNPVIDSITSVDVFEAGLSDGSGVGDTDITATGTIDFTTGSDQVVAMGVDVKAFNDSSTLKSGGQDVILEEVSDGVYRGYITENNVKVDVLTIKLDQTKLGDYSVTLHQEVDHGAQGQDSLAVSIPVYAVDSDNDHSANSQLVINIGDDLQVVTDGSLSVTEPDHIGTETSNEIDVITEAGADNGQVTSFTFDGKEYTFEEGKTEYAVTDGTVKITADGQLSFVANSNLNHKVSDTITHTIVVTVTDQDGDKLTSTVNLDITDGNDPVIKSITAVDVFEAGLGDGSGSGATDITAEGVIDVTTGSDLVVALAVDVKAFNDASTLTSDGKDVVLEEVSAGVYRGYITENGVKVDVLTITLDQDKLGEYSVTLHKEVDHPTQGQDSVAVSIPVYAVDSDNDHSANSQLVINIGDDMATIEGFADGSKFKVNEDDTATGSSPGQAYVTGEFVTTQGADTVVKYELVNLGNSESGLKSGGVEVTIQDVSTPTGPTVYHGVANGIVVFTLELESDGSYTYSQIKALDHAQGEDSLTIPFDVVAIDRDGDKSQPIRLPIEVIDDKPTLTGTTGGTQVDEDDLSGVGSDQSQSTHVSGSFTVTEGADSVVKYELADADKILEDLTSGGEDLSWRPVAQNGTEFSYTAETASGDAVFTIIFDTADNSYRFELLKSLDHLAGDGENTLQIDFTIKATDFDGDESNVITLPIRVVDDIPTLTGQALTAEEGEGWSSMVNMFADQTDKGADNASLTQIEGTQDSHGAQIVFDDGHGGYTSVVDLTHGSQSLFVFEQTTGSDGQVSQRHIGWLVVDSNGEVTFAAAKDLEHSGEEINFTVNVTATDGDKDTSVVPLDITITDHEAEPIALKVVTFEDAGRDSQINYAPGDAPEWENTQDNQGGLSDSPAKVELSVDLFDRDNAEDIGQLTIESGNHHGTFYYQQNGVFYKLEPNADGDIIFDGSVLQQSFTQNGGHTIATIDNLYFVPDRNFSTGGKGVEINYQLQIDNNGSKDHTLDSSFNIEIESVADIATWDDANSQYHYSLTEDGDNAKIDIQAVTQDSSRPETISYDLRVTAGEGNFELVDKDGNPLTPDSHGVYHVSSADINTIQVNPADNFSGTIKLEAVAVTNETKNPLSGKGEAHSQPQELIFDVAPQADKGSFSVNRINIFEDNAATQDTLDPTTDRDPLTLDEVISMSPSQDTDGSETLYVRISDITEGAELAWAGSGASQITQVTINGVTYQEVPYDQLQNVEVIPKLHSNNDFKFDVTGVVKDSASLSSGTQVSEQILGTKTVNVEVKGVVDLPQGNTTDSGWTNFEENGVDGVDGVEITIKEDQEAALNFTIQSGEHADNANDTSESVTVLLSNIPHGVVIEDSDGKVIDLNFVGYEKNPDGTPNLDKPIYEANITGEQNETGIVIKPVASSTENIDLKATVIVTENDGHSRSFEQIVRVNVEPVIDTNLNYKNETSVGLEDSAISINWYPEGKDYPDSDEHFTSITINGIPDGSVVRVDGNIVAVESGTIVITGTEPYGDFTQQALKPGYIQITPPKDSSTDFDLTTKVEIEERDHEYKSDHIVGEGGRVTATLNGSVHVEVRPVVEPENADNRLVVTNEAGDAIQTALQADGNGQIRFTTNNDDTKTDGEYVVKYQNTDASSEEVVDQVIIQLTNTDGTALSDAVLDQLVVTGAAYEGNGRWIILNEEQFSISAPNGLDLGTSNAINKLTLGIYTKVIDEGEDDKENSLIDRLDSSIELSFPKDLTSDNGEAASIAIGDNLIIDATEDIQVDLGHQLDSIITLTPPSGTEFADEVTIVIPHDDQSVPFTISGAEVDFVNGSYVFQTHISADGTIESFDGLMLNLPKDYSGDFKLPIEVITKDTISGDENKATVDLVVKANPVADVGDDKPSITVEVTGSLDSAGNQIDQNGDGNPDKVGYEDSYIQLDFDQQLGDTNNGGVEGGSEAFSSITLTLASPAEGAFYEKVVAADGSVTFNNLGTSVTFDKSEIDAGALDNILFKPTKNYPTGNDDNKVAINITGTVTDTATFDESGSTSTTSHSGDFSTSVEFEVVPVLDDVVVTGPENSSGQIEVSGTEDQPISLSSSGNVSISLTDTDGSESFVSIKFTGVPDGFQFTAEPGSGYTVKNNGNGEWSVKLPAGSADSLDLTAISVVPPKHFSGSAEFGVSVFTQESLLGVPTEAANLPKFVVNVAPEGDSIDTDVTDSVSGNEGQNIDIAINASVVDRAMSATGGGTYNENAPETIRVEVTNVPADASILYPDGTPASYNAATGTWTLEVDAQKLDKIIFNSGQHNSDTGNASGIDSPIHISVQSVDNGALGPKSEFDVELVIDPVNDQPTFVNVIDLETTEDVVGGLAINQFGIADIDATYDDPDATYELTLQVNSGTLEFLSDANVNFTIAADGSLVATGKLADINAALAAGKVIFKPDADFNGPVTVTATVDDGGNNGTIDPGDSSTSSTNQTTFVINVTEVNDAPEPKDFDLGDLPEEGSLTISVQDLIDGTFDKEGDTISVESLTLVEGQGSLVQQGDNWVFVAAKDYNGPVKISYVVKDDGTTDGQADHQTGTAEITFDVTPVNDKPVLDIDDITAQIDEDANQQLSGISVSDVDYVGASANDLMTVTLSVDDGTLSLVAPAGSSVTATGNGSGTLTLSGTLADLNALLDKPGSSTVGVFIDASSVSVNSVDLEVTAKDSWNSSGLALEAEPKNYTITVNPVADAPTLALDSRYSFNKNITATQSASTSGIAIVGIMAALTDTSEALTLEVRDVPAGATIESTTGSVTLVGDVWQVSPQAIEGLTIKGATEGDHTLQVTAVSHELAQDGSIIDQAESSNHIEIKLNVVDNIADLEINRASETEAVHLDGSGSDSTLTGGSGNDLLVGGAGNDTLIGGAGDDHLEGGDGDDTLYGGLGSDILVGGTGMDTFVWDHIDDGSLDTIKDFQVSEGDKIDLREVLPELKQSSLDMDSLLEHLDVKVDGDNVELSIHPAGAGAEEQSIVVENLAHQLDSGFSAMSQEDMVSSLLQHVMVHDNN</sequence>